<gene>
    <name evidence="3" type="ORF">GCM10008090_29090</name>
</gene>
<dbReference type="EMBL" id="BMXA01000006">
    <property type="protein sequence ID" value="GHA17565.1"/>
    <property type="molecule type" value="Genomic_DNA"/>
</dbReference>
<dbReference type="Pfam" id="PF12625">
    <property type="entry name" value="Arabinose_bd"/>
    <property type="match status" value="1"/>
</dbReference>
<proteinExistence type="predicted"/>
<accession>A0A918S0F8</accession>
<comment type="caution">
    <text evidence="3">The sequence shown here is derived from an EMBL/GenBank/DDBJ whole genome shotgun (WGS) entry which is preliminary data.</text>
</comment>
<evidence type="ECO:0000259" key="2">
    <source>
        <dbReference type="PROSITE" id="PS01124"/>
    </source>
</evidence>
<dbReference type="PANTHER" id="PTHR47894:SF1">
    <property type="entry name" value="HTH-TYPE TRANSCRIPTIONAL REGULATOR VQSM"/>
    <property type="match status" value="1"/>
</dbReference>
<name>A0A918S0F8_9GAMM</name>
<evidence type="ECO:0000313" key="3">
    <source>
        <dbReference type="EMBL" id="GHA17565.1"/>
    </source>
</evidence>
<dbReference type="PROSITE" id="PS01124">
    <property type="entry name" value="HTH_ARAC_FAMILY_2"/>
    <property type="match status" value="1"/>
</dbReference>
<reference evidence="3" key="2">
    <citation type="submission" date="2020-09" db="EMBL/GenBank/DDBJ databases">
        <authorList>
            <person name="Sun Q."/>
            <person name="Kim S."/>
        </authorList>
    </citation>
    <scope>NUCLEOTIDE SEQUENCE</scope>
    <source>
        <strain evidence="3">KCTC 12711</strain>
    </source>
</reference>
<dbReference type="GO" id="GO:0000976">
    <property type="term" value="F:transcription cis-regulatory region binding"/>
    <property type="evidence" value="ECO:0007669"/>
    <property type="project" value="TreeGrafter"/>
</dbReference>
<organism evidence="3 4">
    <name type="scientific">Arenicella chitinivorans</name>
    <dbReference type="NCBI Taxonomy" id="1329800"/>
    <lineage>
        <taxon>Bacteria</taxon>
        <taxon>Pseudomonadati</taxon>
        <taxon>Pseudomonadota</taxon>
        <taxon>Gammaproteobacteria</taxon>
        <taxon>Arenicellales</taxon>
        <taxon>Arenicellaceae</taxon>
        <taxon>Arenicella</taxon>
    </lineage>
</organism>
<keyword evidence="4" id="KW-1185">Reference proteome</keyword>
<protein>
    <recommendedName>
        <fullName evidence="2">HTH araC/xylS-type domain-containing protein</fullName>
    </recommendedName>
</protein>
<feature type="domain" description="HTH araC/xylS-type" evidence="2">
    <location>
        <begin position="244"/>
        <end position="341"/>
    </location>
</feature>
<keyword evidence="1" id="KW-0238">DNA-binding</keyword>
<dbReference type="InterPro" id="IPR018060">
    <property type="entry name" value="HTH_AraC"/>
</dbReference>
<dbReference type="InterPro" id="IPR032687">
    <property type="entry name" value="AraC-type_N"/>
</dbReference>
<dbReference type="Gene3D" id="1.10.10.60">
    <property type="entry name" value="Homeodomain-like"/>
    <property type="match status" value="1"/>
</dbReference>
<dbReference type="Pfam" id="PF12833">
    <property type="entry name" value="HTH_18"/>
    <property type="match status" value="1"/>
</dbReference>
<dbReference type="RefSeq" id="WP_189402434.1">
    <property type="nucleotide sequence ID" value="NZ_BMXA01000006.1"/>
</dbReference>
<dbReference type="SMART" id="SM00342">
    <property type="entry name" value="HTH_ARAC"/>
    <property type="match status" value="1"/>
</dbReference>
<dbReference type="PANTHER" id="PTHR47894">
    <property type="entry name" value="HTH-TYPE TRANSCRIPTIONAL REGULATOR GADX"/>
    <property type="match status" value="1"/>
</dbReference>
<reference evidence="3" key="1">
    <citation type="journal article" date="2014" name="Int. J. Syst. Evol. Microbiol.">
        <title>Complete genome sequence of Corynebacterium casei LMG S-19264T (=DSM 44701T), isolated from a smear-ripened cheese.</title>
        <authorList>
            <consortium name="US DOE Joint Genome Institute (JGI-PGF)"/>
            <person name="Walter F."/>
            <person name="Albersmeier A."/>
            <person name="Kalinowski J."/>
            <person name="Ruckert C."/>
        </authorList>
    </citation>
    <scope>NUCLEOTIDE SEQUENCE</scope>
    <source>
        <strain evidence="3">KCTC 12711</strain>
    </source>
</reference>
<dbReference type="GO" id="GO:0003700">
    <property type="term" value="F:DNA-binding transcription factor activity"/>
    <property type="evidence" value="ECO:0007669"/>
    <property type="project" value="InterPro"/>
</dbReference>
<sequence>MSYRWYTERHDPVHDVHGSLSAIADLSLHFGVPETQLLRSMRIKLHDLIQPNSKCSAEQLLQLIDNIQSLNVKLPELPFRAAAMASEQFSFPIRALLRSCSNVRSRLQLLMEYQQLINPLIRLEMYQDEEFHYLLLADRYGHGANADFVLNYSAALVLALLRDGAQHRPHVTVFLSASEPRNVADHYHYLTDQMVFDACFNLIAIPANSLDQNDQVMASLSQQRYSLACREYKSRTRLAPSLIDECIRYVDGNLSTPSLGLSACADHFHKSTSTLKRKLKMHEYSFQTILDERVVLHSLLNLFRGASAGVLATQLNYSNTANFRRMFRRCTGVWPQSDQSHIFYPLWP</sequence>
<dbReference type="GO" id="GO:0005829">
    <property type="term" value="C:cytosol"/>
    <property type="evidence" value="ECO:0007669"/>
    <property type="project" value="TreeGrafter"/>
</dbReference>
<dbReference type="Proteomes" id="UP000614811">
    <property type="component" value="Unassembled WGS sequence"/>
</dbReference>
<evidence type="ECO:0000313" key="4">
    <source>
        <dbReference type="Proteomes" id="UP000614811"/>
    </source>
</evidence>
<dbReference type="AlphaFoldDB" id="A0A918S0F8"/>
<evidence type="ECO:0000256" key="1">
    <source>
        <dbReference type="ARBA" id="ARBA00023125"/>
    </source>
</evidence>